<feature type="domain" description="Non-reducing end beta-L-arabinofuranosidase-like GH127 middle" evidence="4">
    <location>
        <begin position="422"/>
        <end position="512"/>
    </location>
</feature>
<dbReference type="InterPro" id="IPR012878">
    <property type="entry name" value="Beta-AFase-like_GH127_cat"/>
</dbReference>
<sequence length="842" mass="93159">MPASNSIKFFLTFSLFVSCTAFAQKSKSVYSFNKAPLTPGSYVELPLGSIKAKGWLLKQLELQRDGATGHAEELYAENENLGAGSDWLGGKGSGWERVPYYVKGLVALAYTLDDAALKTKAEKWINWTLDHQQANGCFGPEGMTDWWPRMPMMYAIRDYYEATGDKRVIGFFTRYFKYELQNLPAKPLSEWSRSRTGDNIEIVTWLYNKTGDKSLLQLADVLVKQAYPWTDIYTNNQFFYLGDDFHTKHMVSVGQALKFPALKYELTGSAYDKEAMRKGIEHLMRDHGQPAGIGSGTEFLAGKSSAQGTETCTVVEWMQSLETAARVLHDATIGDRLEKIAFNNLPAQFSRDIKEHLYYTMPNQVFCKYGDLSFNQDYIGGILLSPYSGMGCCRYNMHMGWPYFVKNSWAATPDGGLAIIAYAPVVVNATVAGNTKVNITEETDYPFNDKITLRIKLAKGAAFPLKLRIPGWCKNASVTVNGAKVSGIKTGEIFSLNRQWKDKDEVVLHFPMELSSSAQVNNSVSIERGPLVYALKLDAEYFSRQEHAVKGFHDYEVFPKSAWNYGLLLDTANIKNSVKVETAAMPENPFDAQKQPVTLKVKAQKLPNWTVAYNGMYSFDVPYGPLLSDQKTEEVSLVPYGTENIRISCFPQIGKPAPAKQSYSANFDKGEMLGWVYYGGGWYVRDGALVSGSNAGSGDGAQGPKIVVPGASFKNFVYEADVAVTSKGNAGLIFRVSNPAPGANNFQGYYIGINAGANRVEAGKVANQRYTPIASAGKNIAADKWCHIRVEARGGEFKVFAGEDNTPVVTFRDAEFNNGAIGFRAYNTIAKMDNVKVEALPD</sequence>
<dbReference type="InterPro" id="IPR049046">
    <property type="entry name" value="Beta-AFase-like_GH127_middle"/>
</dbReference>
<evidence type="ECO:0000259" key="4">
    <source>
        <dbReference type="Pfam" id="PF20736"/>
    </source>
</evidence>
<dbReference type="RefSeq" id="WP_345209640.1">
    <property type="nucleotide sequence ID" value="NZ_BAABFT010000002.1"/>
</dbReference>
<keyword evidence="6" id="KW-1185">Reference proteome</keyword>
<name>A0ABP8FVX8_9SPHI</name>
<reference evidence="6" key="1">
    <citation type="journal article" date="2019" name="Int. J. Syst. Evol. Microbiol.">
        <title>The Global Catalogue of Microorganisms (GCM) 10K type strain sequencing project: providing services to taxonomists for standard genome sequencing and annotation.</title>
        <authorList>
            <consortium name="The Broad Institute Genomics Platform"/>
            <consortium name="The Broad Institute Genome Sequencing Center for Infectious Disease"/>
            <person name="Wu L."/>
            <person name="Ma J."/>
        </authorList>
    </citation>
    <scope>NUCLEOTIDE SEQUENCE [LARGE SCALE GENOMIC DNA]</scope>
    <source>
        <strain evidence="6">JCM 17705</strain>
    </source>
</reference>
<gene>
    <name evidence="5" type="ORF">GCM10023149_07290</name>
</gene>
<feature type="signal peptide" evidence="1">
    <location>
        <begin position="1"/>
        <end position="23"/>
    </location>
</feature>
<dbReference type="Pfam" id="PF06439">
    <property type="entry name" value="3keto-disac_hyd"/>
    <property type="match status" value="1"/>
</dbReference>
<protein>
    <recommendedName>
        <fullName evidence="7">DUF1080 domain-containing protein</fullName>
    </recommendedName>
</protein>
<feature type="domain" description="3-keto-alpha-glucoside-1,2-lyase/3-keto-2-hydroxy-glucal hydratase" evidence="2">
    <location>
        <begin position="667"/>
        <end position="837"/>
    </location>
</feature>
<dbReference type="SUPFAM" id="SSF48208">
    <property type="entry name" value="Six-hairpin glycosidases"/>
    <property type="match status" value="1"/>
</dbReference>
<evidence type="ECO:0000259" key="2">
    <source>
        <dbReference type="Pfam" id="PF06439"/>
    </source>
</evidence>
<dbReference type="Gene3D" id="2.60.120.560">
    <property type="entry name" value="Exo-inulinase, domain 1"/>
    <property type="match status" value="1"/>
</dbReference>
<feature type="chain" id="PRO_5045163640" description="DUF1080 domain-containing protein" evidence="1">
    <location>
        <begin position="24"/>
        <end position="842"/>
    </location>
</feature>
<dbReference type="EMBL" id="BAABFT010000002">
    <property type="protein sequence ID" value="GAA4312066.1"/>
    <property type="molecule type" value="Genomic_DNA"/>
</dbReference>
<dbReference type="InterPro" id="IPR010496">
    <property type="entry name" value="AL/BT2_dom"/>
</dbReference>
<keyword evidence="1" id="KW-0732">Signal</keyword>
<accession>A0ABP8FVX8</accession>
<evidence type="ECO:0000313" key="5">
    <source>
        <dbReference type="EMBL" id="GAA4312066.1"/>
    </source>
</evidence>
<comment type="caution">
    <text evidence="5">The sequence shown here is derived from an EMBL/GenBank/DDBJ whole genome shotgun (WGS) entry which is preliminary data.</text>
</comment>
<evidence type="ECO:0000313" key="6">
    <source>
        <dbReference type="Proteomes" id="UP001500582"/>
    </source>
</evidence>
<dbReference type="Proteomes" id="UP001500582">
    <property type="component" value="Unassembled WGS sequence"/>
</dbReference>
<dbReference type="PANTHER" id="PTHR31151:SF0">
    <property type="entry name" value="PROLINE-TRNA LIGASE (DUF1680)"/>
    <property type="match status" value="1"/>
</dbReference>
<dbReference type="Pfam" id="PF20736">
    <property type="entry name" value="Glyco_hydro127M"/>
    <property type="match status" value="1"/>
</dbReference>
<dbReference type="Pfam" id="PF07944">
    <property type="entry name" value="Beta-AFase-like_GH127_cat"/>
    <property type="match status" value="1"/>
</dbReference>
<dbReference type="InterPro" id="IPR008928">
    <property type="entry name" value="6-hairpin_glycosidase_sf"/>
</dbReference>
<evidence type="ECO:0008006" key="7">
    <source>
        <dbReference type="Google" id="ProtNLM"/>
    </source>
</evidence>
<proteinExistence type="predicted"/>
<evidence type="ECO:0000259" key="3">
    <source>
        <dbReference type="Pfam" id="PF07944"/>
    </source>
</evidence>
<evidence type="ECO:0000256" key="1">
    <source>
        <dbReference type="SAM" id="SignalP"/>
    </source>
</evidence>
<organism evidence="5 6">
    <name type="scientific">Mucilaginibacter gynuensis</name>
    <dbReference type="NCBI Taxonomy" id="1302236"/>
    <lineage>
        <taxon>Bacteria</taxon>
        <taxon>Pseudomonadati</taxon>
        <taxon>Bacteroidota</taxon>
        <taxon>Sphingobacteriia</taxon>
        <taxon>Sphingobacteriales</taxon>
        <taxon>Sphingobacteriaceae</taxon>
        <taxon>Mucilaginibacter</taxon>
    </lineage>
</organism>
<feature type="domain" description="Non-reducing end beta-L-arabinofuranosidase-like GH127 catalytic" evidence="3">
    <location>
        <begin position="100"/>
        <end position="403"/>
    </location>
</feature>
<dbReference type="PANTHER" id="PTHR31151">
    <property type="entry name" value="PROLINE-TRNA LIGASE (DUF1680)"/>
    <property type="match status" value="1"/>
</dbReference>